<keyword evidence="2 8" id="KW-1278">Translocase</keyword>
<evidence type="ECO:0000256" key="8">
    <source>
        <dbReference type="HAMAP-Rule" id="MF_00425"/>
    </source>
</evidence>
<dbReference type="PANTHER" id="PTHR37839:SF1">
    <property type="entry name" value="NA(+)-TRANSLOCATING NADH-QUINONE REDUCTASE SUBUNIT A"/>
    <property type="match status" value="1"/>
</dbReference>
<comment type="subunit">
    <text evidence="8">Composed of six subunits; NqrA, NqrB, NqrC, NqrD, NqrE and NqrF.</text>
</comment>
<dbReference type="Pfam" id="PF11973">
    <property type="entry name" value="NQRA_SLBB"/>
    <property type="match status" value="1"/>
</dbReference>
<dbReference type="EMBL" id="CP036281">
    <property type="protein sequence ID" value="QDU81870.1"/>
    <property type="molecule type" value="Genomic_DNA"/>
</dbReference>
<dbReference type="InterPro" id="IPR056147">
    <property type="entry name" value="NQRA_N"/>
</dbReference>
<dbReference type="Pfam" id="PF05896">
    <property type="entry name" value="NQRA_N"/>
    <property type="match status" value="1"/>
</dbReference>
<feature type="domain" description="NqrA second alpha/beta" evidence="11">
    <location>
        <begin position="114"/>
        <end position="256"/>
    </location>
</feature>
<name>A0A518CRN1_9PLAN</name>
<keyword evidence="7 8" id="KW-0739">Sodium transport</keyword>
<comment type="function">
    <text evidence="8">NQR complex catalyzes the reduction of ubiquinone-1 to ubiquinol by two successive reactions, coupled with the transport of Na(+) ions from the cytoplasm to the periplasm. NqrA to NqrE are probably involved in the second step, the conversion of ubisemiquinone to ubiquinol.</text>
</comment>
<dbReference type="GO" id="GO:0016655">
    <property type="term" value="F:oxidoreductase activity, acting on NAD(P)H, quinone or similar compound as acceptor"/>
    <property type="evidence" value="ECO:0007669"/>
    <property type="project" value="UniProtKB-UniRule"/>
</dbReference>
<dbReference type="Proteomes" id="UP000317178">
    <property type="component" value="Chromosome"/>
</dbReference>
<evidence type="ECO:0000259" key="9">
    <source>
        <dbReference type="Pfam" id="PF05896"/>
    </source>
</evidence>
<dbReference type="KEGG" id="plon:Pla110_36210"/>
<evidence type="ECO:0000313" key="12">
    <source>
        <dbReference type="EMBL" id="QDU81870.1"/>
    </source>
</evidence>
<evidence type="ECO:0000313" key="13">
    <source>
        <dbReference type="Proteomes" id="UP000317178"/>
    </source>
</evidence>
<feature type="domain" description="NqrA N-terminal barrel-sandwich hybrid" evidence="9">
    <location>
        <begin position="2"/>
        <end position="94"/>
    </location>
</feature>
<keyword evidence="13" id="KW-1185">Reference proteome</keyword>
<keyword evidence="1 8" id="KW-0813">Transport</keyword>
<evidence type="ECO:0000256" key="5">
    <source>
        <dbReference type="ARBA" id="ARBA00023065"/>
    </source>
</evidence>
<sequence>MITISKGVRLPIEGEPKQEIQDGAAVTKVALIAADYYGMKPTMAVVEGDMVKKGDLLFTDKKTDGVCYTAPASGKVIEVNRGAKRVFQSIVIEKSGNEFVKFESYPDVDLLNLESDKVRDLLVKSGMWTVLRTRPYSRVPAIDSKPRSIFVTAIDTHPLAPNPEIIIGQNEMAFLQGMKVLCRLTDGKVFLCRGNGKSLPGAELNQVEEQEFAGPHPAGLPGTHIHFLDPASEDRVVWHVDYQNVIAIGRLFTEGVLSSERVISLAGPSIKNPRLIRTEVGACLSEVVADELQVIGESENRVIAGSVFGGRTAAGPFNYLGRFHNQVTVLPEGSERLLLGWQDPGLSKFSVTRAFASALRTMDSKLPFTTSTHGSKRAMVPIGSYEKVMPLDILPTQLLRSIIIGDTEDAKALGCLELDEEDLALCTFVCPGKYEYGPLLRSCLVQIEKEG</sequence>
<evidence type="ECO:0000256" key="3">
    <source>
        <dbReference type="ARBA" id="ARBA00023027"/>
    </source>
</evidence>
<dbReference type="RefSeq" id="WP_144997584.1">
    <property type="nucleotide sequence ID" value="NZ_CP036281.1"/>
</dbReference>
<evidence type="ECO:0000259" key="11">
    <source>
        <dbReference type="Pfam" id="PF24836"/>
    </source>
</evidence>
<comment type="catalytic activity">
    <reaction evidence="8">
        <text>a ubiquinone + n Na(+)(in) + NADH + H(+) = a ubiquinol + n Na(+)(out) + NAD(+)</text>
        <dbReference type="Rhea" id="RHEA:47748"/>
        <dbReference type="Rhea" id="RHEA-COMP:9565"/>
        <dbReference type="Rhea" id="RHEA-COMP:9566"/>
        <dbReference type="ChEBI" id="CHEBI:15378"/>
        <dbReference type="ChEBI" id="CHEBI:16389"/>
        <dbReference type="ChEBI" id="CHEBI:17976"/>
        <dbReference type="ChEBI" id="CHEBI:29101"/>
        <dbReference type="ChEBI" id="CHEBI:57540"/>
        <dbReference type="ChEBI" id="CHEBI:57945"/>
        <dbReference type="EC" id="7.2.1.1"/>
    </reaction>
</comment>
<accession>A0A518CRN1</accession>
<keyword evidence="4 8" id="KW-0915">Sodium</keyword>
<comment type="similarity">
    <text evidence="8">Belongs to the NqrA family.</text>
</comment>
<dbReference type="OrthoDB" id="9774536at2"/>
<evidence type="ECO:0000256" key="7">
    <source>
        <dbReference type="ARBA" id="ARBA00023201"/>
    </source>
</evidence>
<evidence type="ECO:0000256" key="2">
    <source>
        <dbReference type="ARBA" id="ARBA00022967"/>
    </source>
</evidence>
<organism evidence="12 13">
    <name type="scientific">Polystyrenella longa</name>
    <dbReference type="NCBI Taxonomy" id="2528007"/>
    <lineage>
        <taxon>Bacteria</taxon>
        <taxon>Pseudomonadati</taxon>
        <taxon>Planctomycetota</taxon>
        <taxon>Planctomycetia</taxon>
        <taxon>Planctomycetales</taxon>
        <taxon>Planctomycetaceae</taxon>
        <taxon>Polystyrenella</taxon>
    </lineage>
</organism>
<keyword evidence="12" id="KW-0560">Oxidoreductase</keyword>
<dbReference type="AlphaFoldDB" id="A0A518CRN1"/>
<dbReference type="GO" id="GO:0006814">
    <property type="term" value="P:sodium ion transport"/>
    <property type="evidence" value="ECO:0007669"/>
    <property type="project" value="UniProtKB-UniRule"/>
</dbReference>
<evidence type="ECO:0000256" key="6">
    <source>
        <dbReference type="ARBA" id="ARBA00023075"/>
    </source>
</evidence>
<evidence type="ECO:0000259" key="10">
    <source>
        <dbReference type="Pfam" id="PF11973"/>
    </source>
</evidence>
<keyword evidence="6 8" id="KW-0830">Ubiquinone</keyword>
<dbReference type="InterPro" id="IPR056148">
    <property type="entry name" value="NQRA_2nd"/>
</dbReference>
<evidence type="ECO:0000256" key="1">
    <source>
        <dbReference type="ARBA" id="ARBA00022448"/>
    </source>
</evidence>
<reference evidence="12 13" key="1">
    <citation type="submission" date="2019-02" db="EMBL/GenBank/DDBJ databases">
        <title>Deep-cultivation of Planctomycetes and their phenomic and genomic characterization uncovers novel biology.</title>
        <authorList>
            <person name="Wiegand S."/>
            <person name="Jogler M."/>
            <person name="Boedeker C."/>
            <person name="Pinto D."/>
            <person name="Vollmers J."/>
            <person name="Rivas-Marin E."/>
            <person name="Kohn T."/>
            <person name="Peeters S.H."/>
            <person name="Heuer A."/>
            <person name="Rast P."/>
            <person name="Oberbeckmann S."/>
            <person name="Bunk B."/>
            <person name="Jeske O."/>
            <person name="Meyerdierks A."/>
            <person name="Storesund J.E."/>
            <person name="Kallscheuer N."/>
            <person name="Luecker S."/>
            <person name="Lage O.M."/>
            <person name="Pohl T."/>
            <person name="Merkel B.J."/>
            <person name="Hornburger P."/>
            <person name="Mueller R.-W."/>
            <person name="Bruemmer F."/>
            <person name="Labrenz M."/>
            <person name="Spormann A.M."/>
            <person name="Op den Camp H."/>
            <person name="Overmann J."/>
            <person name="Amann R."/>
            <person name="Jetten M.S.M."/>
            <person name="Mascher T."/>
            <person name="Medema M.H."/>
            <person name="Devos D.P."/>
            <person name="Kaster A.-K."/>
            <person name="Ovreas L."/>
            <person name="Rohde M."/>
            <person name="Galperin M.Y."/>
            <person name="Jogler C."/>
        </authorList>
    </citation>
    <scope>NUCLEOTIDE SEQUENCE [LARGE SCALE GENOMIC DNA]</scope>
    <source>
        <strain evidence="12 13">Pla110</strain>
    </source>
</reference>
<dbReference type="PANTHER" id="PTHR37839">
    <property type="entry name" value="NA(+)-TRANSLOCATING NADH-QUINONE REDUCTASE SUBUNIT A"/>
    <property type="match status" value="1"/>
</dbReference>
<gene>
    <name evidence="8 12" type="primary">nqrA</name>
    <name evidence="12" type="ORF">Pla110_36210</name>
</gene>
<protein>
    <recommendedName>
        <fullName evidence="8">Na(+)-translocating NADH-quinone reductase subunit A</fullName>
        <shortName evidence="8">Na(+)-NQR subunit A</shortName>
        <shortName evidence="8">Na(+)-translocating NQR subunit A</shortName>
        <ecNumber evidence="8">7.2.1.1</ecNumber>
    </recommendedName>
    <alternativeName>
        <fullName evidence="8">NQR complex subunit A</fullName>
    </alternativeName>
    <alternativeName>
        <fullName evidence="8">NQR-1 subunit A</fullName>
    </alternativeName>
</protein>
<keyword evidence="3 8" id="KW-0520">NAD</keyword>
<dbReference type="EC" id="7.2.1.1" evidence="8"/>
<keyword evidence="5 8" id="KW-0406">Ion transport</keyword>
<dbReference type="NCBIfam" id="NF003759">
    <property type="entry name" value="PRK05352.1-2"/>
    <property type="match status" value="1"/>
</dbReference>
<dbReference type="InterPro" id="IPR008703">
    <property type="entry name" value="NqrA"/>
</dbReference>
<proteinExistence type="inferred from homology"/>
<feature type="domain" description="Na(+)-translocating NADH-quinone reductase subunit A C-terminal" evidence="10">
    <location>
        <begin position="262"/>
        <end position="313"/>
    </location>
</feature>
<dbReference type="Pfam" id="PF24836">
    <property type="entry name" value="NQRA_2nd"/>
    <property type="match status" value="1"/>
</dbReference>
<dbReference type="InterPro" id="IPR022615">
    <property type="entry name" value="NqrA_C_domain"/>
</dbReference>
<dbReference type="HAMAP" id="MF_00425">
    <property type="entry name" value="NqrA"/>
    <property type="match status" value="1"/>
</dbReference>
<dbReference type="NCBIfam" id="TIGR01936">
    <property type="entry name" value="nqrA"/>
    <property type="match status" value="1"/>
</dbReference>
<evidence type="ECO:0000256" key="4">
    <source>
        <dbReference type="ARBA" id="ARBA00023053"/>
    </source>
</evidence>